<proteinExistence type="predicted"/>
<evidence type="ECO:0000313" key="1">
    <source>
        <dbReference type="EMBL" id="OEH80040.1"/>
    </source>
</evidence>
<accession>A0A1D3D9A9</accession>
<keyword evidence="2" id="KW-1185">Reference proteome</keyword>
<dbReference type="GeneID" id="34618339"/>
<evidence type="ECO:0000313" key="2">
    <source>
        <dbReference type="Proteomes" id="UP000095192"/>
    </source>
</evidence>
<dbReference type="VEuPathDB" id="ToxoDB:LOC34618339"/>
<organism evidence="1 2">
    <name type="scientific">Cyclospora cayetanensis</name>
    <dbReference type="NCBI Taxonomy" id="88456"/>
    <lineage>
        <taxon>Eukaryota</taxon>
        <taxon>Sar</taxon>
        <taxon>Alveolata</taxon>
        <taxon>Apicomplexa</taxon>
        <taxon>Conoidasida</taxon>
        <taxon>Coccidia</taxon>
        <taxon>Eucoccidiorida</taxon>
        <taxon>Eimeriorina</taxon>
        <taxon>Eimeriidae</taxon>
        <taxon>Cyclospora</taxon>
    </lineage>
</organism>
<comment type="caution">
    <text evidence="1">The sequence shown here is derived from an EMBL/GenBank/DDBJ whole genome shotgun (WGS) entry which is preliminary data.</text>
</comment>
<protein>
    <submittedName>
        <fullName evidence="1">Uncharacterized protein</fullName>
    </submittedName>
</protein>
<dbReference type="OrthoDB" id="10453789at2759"/>
<reference evidence="1 2" key="1">
    <citation type="journal article" date="2016" name="BMC Genomics">
        <title>Comparative genomics reveals Cyclospora cayetanensis possesses coccidia-like metabolism and invasion components but unique surface antigens.</title>
        <authorList>
            <person name="Liu S."/>
            <person name="Wang L."/>
            <person name="Zheng H."/>
            <person name="Xu Z."/>
            <person name="Roellig D.M."/>
            <person name="Li N."/>
            <person name="Frace M.A."/>
            <person name="Tang K."/>
            <person name="Arrowood M.J."/>
            <person name="Moss D.M."/>
            <person name="Zhang L."/>
            <person name="Feng Y."/>
            <person name="Xiao L."/>
        </authorList>
    </citation>
    <scope>NUCLEOTIDE SEQUENCE [LARGE SCALE GENOMIC DNA]</scope>
    <source>
        <strain evidence="1 2">CHN_HEN01</strain>
    </source>
</reference>
<name>A0A1D3D9A9_9EIME</name>
<dbReference type="Proteomes" id="UP000095192">
    <property type="component" value="Unassembled WGS sequence"/>
</dbReference>
<gene>
    <name evidence="1" type="ORF">cyc_01314</name>
</gene>
<dbReference type="AlphaFoldDB" id="A0A1D3D9A9"/>
<dbReference type="EMBL" id="JROU02000207">
    <property type="protein sequence ID" value="OEH80040.1"/>
    <property type="molecule type" value="Genomic_DNA"/>
</dbReference>
<dbReference type="VEuPathDB" id="ToxoDB:cyc_01314"/>
<sequence>MNFFETSYGVFFGSNNTVLSSSPPKPCANFCREAVTRGPLWGFSDHPPAGLPGPQWLASDAASVVKGSAGSSRGPLTTYGESYQIRSKSSGMVHHAHGAHAQTQEVEVEQEEKHIESGAPEQVDKNEYFPYSIKHGETAISTADKSIHESKRSIGRRQDTLSWLSNKGDHSMGTAAFMTSSQAIGRVPEGLNTINQLFASQKGERTQGLEGRRKDPAGIDSLKDSLWFYPPKLAAYSNFK</sequence>